<dbReference type="PANTHER" id="PTHR35535">
    <property type="entry name" value="HEAT SHOCK PROTEIN HSLJ"/>
    <property type="match status" value="1"/>
</dbReference>
<keyword evidence="4" id="KW-1185">Reference proteome</keyword>
<keyword evidence="1" id="KW-0732">Signal</keyword>
<comment type="caution">
    <text evidence="3">The sequence shown here is derived from an EMBL/GenBank/DDBJ whole genome shotgun (WGS) entry which is preliminary data.</text>
</comment>
<feature type="domain" description="DUF306" evidence="2">
    <location>
        <begin position="287"/>
        <end position="391"/>
    </location>
</feature>
<dbReference type="Pfam" id="PF03724">
    <property type="entry name" value="META"/>
    <property type="match status" value="1"/>
</dbReference>
<dbReference type="Gene3D" id="2.40.128.270">
    <property type="match status" value="1"/>
</dbReference>
<proteinExistence type="predicted"/>
<evidence type="ECO:0000256" key="1">
    <source>
        <dbReference type="SAM" id="SignalP"/>
    </source>
</evidence>
<feature type="chain" id="PRO_5045772385" evidence="1">
    <location>
        <begin position="22"/>
        <end position="395"/>
    </location>
</feature>
<dbReference type="EMBL" id="JBHTMY010000003">
    <property type="protein sequence ID" value="MFD1315944.1"/>
    <property type="molecule type" value="Genomic_DNA"/>
</dbReference>
<gene>
    <name evidence="3" type="ORF">ACFQ39_09975</name>
</gene>
<name>A0ABW3Y278_9FLAO</name>
<dbReference type="InterPro" id="IPR053147">
    <property type="entry name" value="Hsp_HslJ-like"/>
</dbReference>
<dbReference type="InterPro" id="IPR005184">
    <property type="entry name" value="DUF306_Meta_HslJ"/>
</dbReference>
<dbReference type="Proteomes" id="UP001597201">
    <property type="component" value="Unassembled WGS sequence"/>
</dbReference>
<dbReference type="PANTHER" id="PTHR35535:SF2">
    <property type="entry name" value="DUF306 DOMAIN-CONTAINING PROTEIN"/>
    <property type="match status" value="1"/>
</dbReference>
<dbReference type="RefSeq" id="WP_377178599.1">
    <property type="nucleotide sequence ID" value="NZ_JBHTMY010000003.1"/>
</dbReference>
<evidence type="ECO:0000313" key="4">
    <source>
        <dbReference type="Proteomes" id="UP001597201"/>
    </source>
</evidence>
<protein>
    <submittedName>
        <fullName evidence="3">META domain-containing protein</fullName>
    </submittedName>
</protein>
<sequence>MRNIYLFFILFVLVSCGTSQSTTYVDPHAEKHLTPHENFAIEQQKAISDKEMALKIQGIYEGLVPCADCKGIQTKIQLYPDMMYRTEMTYTGKSATPIIESGKYSINNQGILLLGDSPNGYNQIIFQDGYLVILDKNGNHITGNLAERYYLYPPNQQPKMENKEMDANFLIEKHQRGIDFYAQGNEPSWNLEMDLDKVMTFKNMDGLVFTAPSVEPSLAMDANVKRYRAITESGEIIIQLHKVKCSDTMSDKEFGYKVNIDFKSSNENNYVSYTGCGDYVPNTRLHNIWAIKSVNGKTLNKDDFKQKYPTLEINTSNGKVFGNDGCNNFNGSLSFEPGKLEFGPMASTMMACFENQEISNAIGKTLSGMLDYSFEDNELILSKNGKTVMTLKNVD</sequence>
<evidence type="ECO:0000259" key="2">
    <source>
        <dbReference type="Pfam" id="PF03724"/>
    </source>
</evidence>
<dbReference type="Gene3D" id="2.40.128.640">
    <property type="match status" value="1"/>
</dbReference>
<reference evidence="4" key="1">
    <citation type="journal article" date="2019" name="Int. J. Syst. Evol. Microbiol.">
        <title>The Global Catalogue of Microorganisms (GCM) 10K type strain sequencing project: providing services to taxonomists for standard genome sequencing and annotation.</title>
        <authorList>
            <consortium name="The Broad Institute Genomics Platform"/>
            <consortium name="The Broad Institute Genome Sequencing Center for Infectious Disease"/>
            <person name="Wu L."/>
            <person name="Ma J."/>
        </authorList>
    </citation>
    <scope>NUCLEOTIDE SEQUENCE [LARGE SCALE GENOMIC DNA]</scope>
    <source>
        <strain evidence="4">CCUG 61485</strain>
    </source>
</reference>
<accession>A0ABW3Y278</accession>
<dbReference type="InterPro" id="IPR007298">
    <property type="entry name" value="Cu-R_lipoprotein_NlpE"/>
</dbReference>
<dbReference type="InterPro" id="IPR038670">
    <property type="entry name" value="HslJ-like_sf"/>
</dbReference>
<organism evidence="3 4">
    <name type="scientific">Namhaeicola litoreus</name>
    <dbReference type="NCBI Taxonomy" id="1052145"/>
    <lineage>
        <taxon>Bacteria</taxon>
        <taxon>Pseudomonadati</taxon>
        <taxon>Bacteroidota</taxon>
        <taxon>Flavobacteriia</taxon>
        <taxon>Flavobacteriales</taxon>
        <taxon>Flavobacteriaceae</taxon>
        <taxon>Namhaeicola</taxon>
    </lineage>
</organism>
<dbReference type="Pfam" id="PF04170">
    <property type="entry name" value="NlpE"/>
    <property type="match status" value="1"/>
</dbReference>
<evidence type="ECO:0000313" key="3">
    <source>
        <dbReference type="EMBL" id="MFD1315944.1"/>
    </source>
</evidence>
<feature type="signal peptide" evidence="1">
    <location>
        <begin position="1"/>
        <end position="21"/>
    </location>
</feature>
<dbReference type="PROSITE" id="PS51257">
    <property type="entry name" value="PROKAR_LIPOPROTEIN"/>
    <property type="match status" value="1"/>
</dbReference>